<evidence type="ECO:0000256" key="1">
    <source>
        <dbReference type="SAM" id="MobiDB-lite"/>
    </source>
</evidence>
<dbReference type="RefSeq" id="WP_282903841.1">
    <property type="nucleotide sequence ID" value="NZ_CP124855.1"/>
</dbReference>
<dbReference type="PROSITE" id="PS51257">
    <property type="entry name" value="PROKAR_LIPOPROTEIN"/>
    <property type="match status" value="1"/>
</dbReference>
<sequence>MKNSILTVLAITTLVACKKSKTTTIDHSADSTSMMAPAEHTTTPGEPANMSGTKEHMSPMTDQDKQFAEAAAKGGMMEVMLGKIAETNASNEHVKALGKLMVDDHTKIDNELKNWASKVSYELPTVLDASHQKKVDDLKMKKGMDFDKAYTELMISDHKMDIAEFKKEISNGTEASLKSFASATVPTLEHHLMKAEEAKKALK</sequence>
<accession>A0ABY8R903</accession>
<name>A0ABY8R903_9FLAO</name>
<dbReference type="Gene3D" id="1.20.1260.10">
    <property type="match status" value="1"/>
</dbReference>
<dbReference type="PANTHER" id="PTHR38593:SF1">
    <property type="entry name" value="BLR2558 PROTEIN"/>
    <property type="match status" value="1"/>
</dbReference>
<dbReference type="Proteomes" id="UP001241656">
    <property type="component" value="Chromosome"/>
</dbReference>
<dbReference type="PANTHER" id="PTHR38593">
    <property type="entry name" value="BLR2558 PROTEIN"/>
    <property type="match status" value="1"/>
</dbReference>
<dbReference type="EMBL" id="CP124855">
    <property type="protein sequence ID" value="WHF50415.1"/>
    <property type="molecule type" value="Genomic_DNA"/>
</dbReference>
<evidence type="ECO:0000313" key="3">
    <source>
        <dbReference type="EMBL" id="WHF50415.1"/>
    </source>
</evidence>
<reference evidence="3 4" key="1">
    <citation type="submission" date="2023-05" db="EMBL/GenBank/DDBJ databases">
        <title>Genomic insight into Chryseobacterium sp. wdc7 isolated forest soil (Gotjawal).</title>
        <authorList>
            <person name="Park S.-J."/>
        </authorList>
    </citation>
    <scope>NUCLEOTIDE SEQUENCE [LARGE SCALE GENOMIC DNA]</scope>
    <source>
        <strain evidence="4">wdc7</strain>
    </source>
</reference>
<organism evidence="3 4">
    <name type="scientific">Chryseobacterium gotjawalense</name>
    <dbReference type="NCBI Taxonomy" id="3042315"/>
    <lineage>
        <taxon>Bacteria</taxon>
        <taxon>Pseudomonadati</taxon>
        <taxon>Bacteroidota</taxon>
        <taxon>Flavobacteriia</taxon>
        <taxon>Flavobacteriales</taxon>
        <taxon>Weeksellaceae</taxon>
        <taxon>Chryseobacterium group</taxon>
        <taxon>Chryseobacterium</taxon>
    </lineage>
</organism>
<proteinExistence type="predicted"/>
<feature type="compositionally biased region" description="Polar residues" evidence="1">
    <location>
        <begin position="33"/>
        <end position="44"/>
    </location>
</feature>
<dbReference type="Pfam" id="PF13628">
    <property type="entry name" value="DUF4142"/>
    <property type="match status" value="1"/>
</dbReference>
<protein>
    <submittedName>
        <fullName evidence="3">DUF4142 domain-containing protein</fullName>
    </submittedName>
</protein>
<dbReference type="InterPro" id="IPR025419">
    <property type="entry name" value="DUF4142"/>
</dbReference>
<gene>
    <name evidence="3" type="ORF">QGN23_08125</name>
</gene>
<feature type="domain" description="DUF4142" evidence="2">
    <location>
        <begin position="63"/>
        <end position="197"/>
    </location>
</feature>
<keyword evidence="4" id="KW-1185">Reference proteome</keyword>
<dbReference type="InterPro" id="IPR012347">
    <property type="entry name" value="Ferritin-like"/>
</dbReference>
<feature type="region of interest" description="Disordered" evidence="1">
    <location>
        <begin position="33"/>
        <end position="59"/>
    </location>
</feature>
<evidence type="ECO:0000259" key="2">
    <source>
        <dbReference type="Pfam" id="PF13628"/>
    </source>
</evidence>
<evidence type="ECO:0000313" key="4">
    <source>
        <dbReference type="Proteomes" id="UP001241656"/>
    </source>
</evidence>